<gene>
    <name evidence="1" type="ORF">LV85_02817</name>
</gene>
<dbReference type="OrthoDB" id="819294at2"/>
<evidence type="ECO:0000313" key="2">
    <source>
        <dbReference type="Proteomes" id="UP000248882"/>
    </source>
</evidence>
<evidence type="ECO:0008006" key="3">
    <source>
        <dbReference type="Google" id="ProtNLM"/>
    </source>
</evidence>
<comment type="caution">
    <text evidence="1">The sequence shown here is derived from an EMBL/GenBank/DDBJ whole genome shotgun (WGS) entry which is preliminary data.</text>
</comment>
<organism evidence="1 2">
    <name type="scientific">Algoriphagus chordae</name>
    <dbReference type="NCBI Taxonomy" id="237019"/>
    <lineage>
        <taxon>Bacteria</taxon>
        <taxon>Pseudomonadati</taxon>
        <taxon>Bacteroidota</taxon>
        <taxon>Cytophagia</taxon>
        <taxon>Cytophagales</taxon>
        <taxon>Cyclobacteriaceae</taxon>
        <taxon>Algoriphagus</taxon>
    </lineage>
</organism>
<protein>
    <recommendedName>
        <fullName evidence="3">6-bladed beta-propeller protein</fullName>
    </recommendedName>
</protein>
<name>A0A2W7R7L0_9BACT</name>
<dbReference type="RefSeq" id="WP_111320460.1">
    <property type="nucleotide sequence ID" value="NZ_QKZT01000012.1"/>
</dbReference>
<dbReference type="PROSITE" id="PS51257">
    <property type="entry name" value="PROKAR_LIPOPROTEIN"/>
    <property type="match status" value="1"/>
</dbReference>
<keyword evidence="2" id="KW-1185">Reference proteome</keyword>
<evidence type="ECO:0000313" key="1">
    <source>
        <dbReference type="EMBL" id="PZX50199.1"/>
    </source>
</evidence>
<reference evidence="1 2" key="1">
    <citation type="submission" date="2018-06" db="EMBL/GenBank/DDBJ databases">
        <title>Genomic Encyclopedia of Archaeal and Bacterial Type Strains, Phase II (KMG-II): from individual species to whole genera.</title>
        <authorList>
            <person name="Goeker M."/>
        </authorList>
    </citation>
    <scope>NUCLEOTIDE SEQUENCE [LARGE SCALE GENOMIC DNA]</scope>
    <source>
        <strain evidence="1 2">DSM 19830</strain>
    </source>
</reference>
<dbReference type="EMBL" id="QKZT01000012">
    <property type="protein sequence ID" value="PZX50199.1"/>
    <property type="molecule type" value="Genomic_DNA"/>
</dbReference>
<dbReference type="AlphaFoldDB" id="A0A2W7R7L0"/>
<dbReference type="Proteomes" id="UP000248882">
    <property type="component" value="Unassembled WGS sequence"/>
</dbReference>
<accession>A0A2W7R7L0</accession>
<proteinExistence type="predicted"/>
<sequence>MKYRYFLTLWAFASFFSCSSSDKVEQDIDTTLSYEWQLVDSLDLEILGNPMLTDVNSEGSKLMFFDSPSKEIITTDDQGEIIHAFSKEEDTPDAYGFKLESPGFYGENQITVYGMNGLFIYDLDGTMQHKISHPESLGGASSMNFIGKSTETVKFGNQVYLLPKSVRPRNSFPGQQEFYDSYRAVELVDVQAEYMTEMIPFETGSHFLNGKGYIESDYSAAYEAKDGKLYFVHGGDPQLYVYTLSPEEAKLDTVIQLDIPGFIIPEGKDRAEFQEGHVEIRGGSASIRNIHILDNLLLLNYYSGRDPQQSKEAEALWLAGKEDEARALYQKIEEETPKGNLIYNLTDLSYLGNVSVPDKTGGRTYASGGGYAWFQKLPDPDVEEDFLRIYKMKLASK</sequence>